<feature type="coiled-coil region" evidence="1">
    <location>
        <begin position="115"/>
        <end position="145"/>
    </location>
</feature>
<dbReference type="RefSeq" id="WP_106666231.1">
    <property type="nucleotide sequence ID" value="NZ_PGGM01000012.1"/>
</dbReference>
<sequence length="322" mass="34434">MKRLIIAAATWAVLCGASYAVDDKTRAAIEALSFVKANAYAKAIDAYCFADHPFASQPLADAASQEAAFREEIGQGEKATDIVADANRSAAEHLKVDQSACAPAVSFVGSIAATIEDAKQHVAAIEQNLAQAKAAQEKAASAERRSATCRDLQSRADAADLDGLLSYRLPLLDCADVLGVDNIAKVDTRIAKLRADQKAADEAKQKQAAEAKAARAAADAKRAADVAANMAKPAVKPAVKPAAGPAFVGKWDQLDGKCTGRLWDLNTKIYDGTPIRNIERNGNNYRVELRDGYAFQLRNVTRTTLTFYSPESGDSFSLKRCR</sequence>
<gene>
    <name evidence="3" type="ORF">CU103_22325</name>
</gene>
<feature type="chain" id="PRO_5015197255" evidence="2">
    <location>
        <begin position="21"/>
        <end position="322"/>
    </location>
</feature>
<comment type="caution">
    <text evidence="3">The sequence shown here is derived from an EMBL/GenBank/DDBJ whole genome shotgun (WGS) entry which is preliminary data.</text>
</comment>
<evidence type="ECO:0000256" key="2">
    <source>
        <dbReference type="SAM" id="SignalP"/>
    </source>
</evidence>
<keyword evidence="1" id="KW-0175">Coiled coil</keyword>
<name>A0A2P7B514_9HYPH</name>
<proteinExistence type="predicted"/>
<organism evidence="3 4">
    <name type="scientific">Phyllobacterium sophorae</name>
    <dbReference type="NCBI Taxonomy" id="1520277"/>
    <lineage>
        <taxon>Bacteria</taxon>
        <taxon>Pseudomonadati</taxon>
        <taxon>Pseudomonadota</taxon>
        <taxon>Alphaproteobacteria</taxon>
        <taxon>Hyphomicrobiales</taxon>
        <taxon>Phyllobacteriaceae</taxon>
        <taxon>Phyllobacterium</taxon>
    </lineage>
</organism>
<reference evidence="4" key="1">
    <citation type="submission" date="2017-11" db="EMBL/GenBank/DDBJ databases">
        <authorList>
            <person name="Kuznetsova I."/>
            <person name="Sazanova A."/>
            <person name="Chirak E."/>
            <person name="Safronova V."/>
            <person name="Willems A."/>
        </authorList>
    </citation>
    <scope>NUCLEOTIDE SEQUENCE [LARGE SCALE GENOMIC DNA]</scope>
    <source>
        <strain evidence="4">CCBAU 03422</strain>
    </source>
</reference>
<dbReference type="OrthoDB" id="8117278at2"/>
<evidence type="ECO:0000313" key="3">
    <source>
        <dbReference type="EMBL" id="PSH61555.1"/>
    </source>
</evidence>
<protein>
    <submittedName>
        <fullName evidence="3">Uncharacterized protein</fullName>
    </submittedName>
</protein>
<evidence type="ECO:0000256" key="1">
    <source>
        <dbReference type="SAM" id="Coils"/>
    </source>
</evidence>
<feature type="signal peptide" evidence="2">
    <location>
        <begin position="1"/>
        <end position="20"/>
    </location>
</feature>
<dbReference type="AlphaFoldDB" id="A0A2P7B514"/>
<keyword evidence="2" id="KW-0732">Signal</keyword>
<dbReference type="EMBL" id="PGGM01000012">
    <property type="protein sequence ID" value="PSH61555.1"/>
    <property type="molecule type" value="Genomic_DNA"/>
</dbReference>
<dbReference type="Proteomes" id="UP000241764">
    <property type="component" value="Unassembled WGS sequence"/>
</dbReference>
<evidence type="ECO:0000313" key="4">
    <source>
        <dbReference type="Proteomes" id="UP000241764"/>
    </source>
</evidence>
<accession>A0A2P7B514</accession>
<keyword evidence="4" id="KW-1185">Reference proteome</keyword>